<feature type="transmembrane region" description="Helical" evidence="1">
    <location>
        <begin position="198"/>
        <end position="217"/>
    </location>
</feature>
<organism evidence="2 3">
    <name type="scientific">Candidatus Curtissbacteria bacterium RIFCSPHIGHO2_02_FULL_40_16b</name>
    <dbReference type="NCBI Taxonomy" id="1797714"/>
    <lineage>
        <taxon>Bacteria</taxon>
        <taxon>Candidatus Curtissiibacteriota</taxon>
    </lineage>
</organism>
<evidence type="ECO:0008006" key="4">
    <source>
        <dbReference type="Google" id="ProtNLM"/>
    </source>
</evidence>
<reference evidence="2 3" key="1">
    <citation type="journal article" date="2016" name="Nat. Commun.">
        <title>Thousands of microbial genomes shed light on interconnected biogeochemical processes in an aquifer system.</title>
        <authorList>
            <person name="Anantharaman K."/>
            <person name="Brown C.T."/>
            <person name="Hug L.A."/>
            <person name="Sharon I."/>
            <person name="Castelle C.J."/>
            <person name="Probst A.J."/>
            <person name="Thomas B.C."/>
            <person name="Singh A."/>
            <person name="Wilkins M.J."/>
            <person name="Karaoz U."/>
            <person name="Brodie E.L."/>
            <person name="Williams K.H."/>
            <person name="Hubbard S.S."/>
            <person name="Banfield J.F."/>
        </authorList>
    </citation>
    <scope>NUCLEOTIDE SEQUENCE [LARGE SCALE GENOMIC DNA]</scope>
</reference>
<dbReference type="Proteomes" id="UP000177369">
    <property type="component" value="Unassembled WGS sequence"/>
</dbReference>
<protein>
    <recommendedName>
        <fullName evidence="4">Glycosyltransferase RgtA/B/C/D-like domain-containing protein</fullName>
    </recommendedName>
</protein>
<comment type="caution">
    <text evidence="2">The sequence shown here is derived from an EMBL/GenBank/DDBJ whole genome shotgun (WGS) entry which is preliminary data.</text>
</comment>
<proteinExistence type="predicted"/>
<dbReference type="STRING" id="1797714.A3D04_05050"/>
<feature type="transmembrane region" description="Helical" evidence="1">
    <location>
        <begin position="166"/>
        <end position="186"/>
    </location>
</feature>
<dbReference type="AlphaFoldDB" id="A0A1F5GB27"/>
<evidence type="ECO:0000313" key="2">
    <source>
        <dbReference type="EMBL" id="OGD89093.1"/>
    </source>
</evidence>
<accession>A0A1F5GB27</accession>
<feature type="transmembrane region" description="Helical" evidence="1">
    <location>
        <begin position="272"/>
        <end position="301"/>
    </location>
</feature>
<feature type="transmembrane region" description="Helical" evidence="1">
    <location>
        <begin position="321"/>
        <end position="341"/>
    </location>
</feature>
<feature type="transmembrane region" description="Helical" evidence="1">
    <location>
        <begin position="77"/>
        <end position="96"/>
    </location>
</feature>
<name>A0A1F5GB27_9BACT</name>
<feature type="transmembrane region" description="Helical" evidence="1">
    <location>
        <begin position="142"/>
        <end position="160"/>
    </location>
</feature>
<evidence type="ECO:0000256" key="1">
    <source>
        <dbReference type="SAM" id="Phobius"/>
    </source>
</evidence>
<dbReference type="EMBL" id="MFBD01000012">
    <property type="protein sequence ID" value="OGD89093.1"/>
    <property type="molecule type" value="Genomic_DNA"/>
</dbReference>
<keyword evidence="1" id="KW-0472">Membrane</keyword>
<evidence type="ECO:0000313" key="3">
    <source>
        <dbReference type="Proteomes" id="UP000177369"/>
    </source>
</evidence>
<keyword evidence="1" id="KW-0812">Transmembrane</keyword>
<feature type="transmembrane region" description="Helical" evidence="1">
    <location>
        <begin position="102"/>
        <end position="121"/>
    </location>
</feature>
<gene>
    <name evidence="2" type="ORF">A3D04_05050</name>
</gene>
<sequence>MKYKIHVLIFLISFLILTRFNIDPDLGWHLAIGNEFLETGRVIRGDEFSWTMPHFLWGNTYFLYEVFVSVLFANLNFALIVTIFGLISAAGILFLLSKKVNLITLLVVGLGVAIATSNLGIRPHTFSFLFFSVLIFALDRRYFQKPTHIIFWFILFLLWGNIHRGYLVGLVVFAAFVLADYFTNYFKGIRHDLRFPTLTFGAALFATIVNPFGLRAWQSGIIGDATSFENIMNITEWKPIVLVFPVNIIFALSGAIYIYILKAKGLKIDFAWIFLSSLIFAFTFISVAFAFFWAAIFIFLASRHAGLGLKLNIKKIEQIPLYFSTTAVILALVLNFFIEVLQFGNIENRMIYDKYPLKATRFIKERGVLENVFNEYGWGGFIDWQLPQQKVFIDGRMASWKFEGKSILSDYMAIREGDCVLVSQYQIKSVIFPAGKDIECFGNWEVIYEDEIAKVLVSGN</sequence>
<keyword evidence="1" id="KW-1133">Transmembrane helix</keyword>
<feature type="transmembrane region" description="Helical" evidence="1">
    <location>
        <begin position="237"/>
        <end position="260"/>
    </location>
</feature>